<dbReference type="InterPro" id="IPR015424">
    <property type="entry name" value="PyrdxlP-dep_Trfase"/>
</dbReference>
<gene>
    <name evidence="3" type="ORF">KI387_032507</name>
</gene>
<dbReference type="SUPFAM" id="SSF141673">
    <property type="entry name" value="MOSC N-terminal domain-like"/>
    <property type="match status" value="1"/>
</dbReference>
<dbReference type="InterPro" id="IPR015421">
    <property type="entry name" value="PyrdxlP-dep_Trfase_major"/>
</dbReference>
<dbReference type="InterPro" id="IPR015422">
    <property type="entry name" value="PyrdxlP-dep_Trfase_small"/>
</dbReference>
<feature type="non-terminal residue" evidence="3">
    <location>
        <position position="685"/>
    </location>
</feature>
<dbReference type="AlphaFoldDB" id="A0AA38BPD4"/>
<dbReference type="EMBL" id="JAHRHJ020003813">
    <property type="protein sequence ID" value="KAH9288390.1"/>
    <property type="molecule type" value="Genomic_DNA"/>
</dbReference>
<feature type="domain" description="Aminotransferase class V" evidence="1">
    <location>
        <begin position="293"/>
        <end position="544"/>
    </location>
</feature>
<organism evidence="3 4">
    <name type="scientific">Taxus chinensis</name>
    <name type="common">Chinese yew</name>
    <name type="synonym">Taxus wallichiana var. chinensis</name>
    <dbReference type="NCBI Taxonomy" id="29808"/>
    <lineage>
        <taxon>Eukaryota</taxon>
        <taxon>Viridiplantae</taxon>
        <taxon>Streptophyta</taxon>
        <taxon>Embryophyta</taxon>
        <taxon>Tracheophyta</taxon>
        <taxon>Spermatophyta</taxon>
        <taxon>Pinopsida</taxon>
        <taxon>Pinidae</taxon>
        <taxon>Conifers II</taxon>
        <taxon>Cupressales</taxon>
        <taxon>Taxaceae</taxon>
        <taxon>Taxus</taxon>
    </lineage>
</organism>
<feature type="domain" description="Aminotransferase class V" evidence="1">
    <location>
        <begin position="88"/>
        <end position="201"/>
    </location>
</feature>
<dbReference type="Gene3D" id="3.90.1150.10">
    <property type="entry name" value="Aspartate Aminotransferase, domain 1"/>
    <property type="match status" value="2"/>
</dbReference>
<dbReference type="PANTHER" id="PTHR14237">
    <property type="entry name" value="MOLYBDOPTERIN COFACTOR SULFURASE MOSC"/>
    <property type="match status" value="1"/>
</dbReference>
<evidence type="ECO:0000313" key="4">
    <source>
        <dbReference type="Proteomes" id="UP000824469"/>
    </source>
</evidence>
<comment type="caution">
    <text evidence="3">The sequence shown here is derived from an EMBL/GenBank/DDBJ whole genome shotgun (WGS) entry which is preliminary data.</text>
</comment>
<dbReference type="Gene3D" id="3.40.640.10">
    <property type="entry name" value="Type I PLP-dependent aspartate aminotransferase-like (Major domain)"/>
    <property type="match status" value="2"/>
</dbReference>
<sequence>MISSLRLFCVQIIIFAINLSKILRLPVLVPTRFVKKKESAAAADAELQTNPCKSEFLDLYGRYYGYPRGNKSIEDLRATEFKRLNKEVYLDHAGATLYSESQMQAIANDLTKNIYGNPHSQNDSSVASSDIISSARQKVLAYCNASPKDYKCIFTSGATAALKLVGETFPWSSSSNYLYTMENHNSVLGIREYALDKGATAIAVDIEDMEWDSRNQDSGICSNRVPKFKFRSRQRRLKQTSQDEMSNRDVYHLFAFPLECNFSGKKFDLNLVKMIQEGRHVDGMESAATCRGRCMVLLDAAKGCGTQPPDLLKFPVDFVVLSFYKIFGYPTGLGALIVRADAAQKLQKSYFGGGTVAASIADIDFVRKREGLEQWLEDGTSSFLSIAALQHGFKVINQLGISEIACHTGSLTAYTSTMLAALRHSNGVHVCVLYGRHNAKGYQGLSHAQGPIVTFNLKRSDGSWVGCREVEKLACIRGIQLRTGCFCNPGACSKYLELTNTDLQYNFESGHVCWDDNDIISGRPTGAVRVSFGYMSTFEDVQAFISFIDEFFVSKISSFEIKKMPKQSRAPTLVMGGSRTHATKENIYLHSIVVYPIKSCAGFNVEEWPLSETGLLYDREWLVKSAFGEVLTQKKVPSMCSIRTVIDREKGKLVVTSPSCEEQLEILLEEDTSCNDKEDLHLCGY</sequence>
<dbReference type="InterPro" id="IPR000192">
    <property type="entry name" value="Aminotrans_V_dom"/>
</dbReference>
<accession>A0AA38BPD4</accession>
<dbReference type="Pfam" id="PF03476">
    <property type="entry name" value="MOSC_N"/>
    <property type="match status" value="1"/>
</dbReference>
<proteinExistence type="predicted"/>
<protein>
    <recommendedName>
        <fullName evidence="5">Molybdenum cofactor sulfurtransferase</fullName>
    </recommendedName>
</protein>
<feature type="domain" description="Molybdenum cofactor sulfurase middle" evidence="2">
    <location>
        <begin position="588"/>
        <end position="669"/>
    </location>
</feature>
<evidence type="ECO:0000259" key="1">
    <source>
        <dbReference type="Pfam" id="PF00266"/>
    </source>
</evidence>
<dbReference type="InterPro" id="IPR005303">
    <property type="entry name" value="MOCOS_middle"/>
</dbReference>
<dbReference type="PANTHER" id="PTHR14237:SF80">
    <property type="entry name" value="MOLYBDENUM COFACTOR SULFURASE"/>
    <property type="match status" value="1"/>
</dbReference>
<evidence type="ECO:0000259" key="2">
    <source>
        <dbReference type="Pfam" id="PF03476"/>
    </source>
</evidence>
<name>A0AA38BPD4_TAXCH</name>
<dbReference type="OMA" id="HTGFLAR"/>
<keyword evidence="4" id="KW-1185">Reference proteome</keyword>
<reference evidence="3 4" key="1">
    <citation type="journal article" date="2021" name="Nat. Plants">
        <title>The Taxus genome provides insights into paclitaxel biosynthesis.</title>
        <authorList>
            <person name="Xiong X."/>
            <person name="Gou J."/>
            <person name="Liao Q."/>
            <person name="Li Y."/>
            <person name="Zhou Q."/>
            <person name="Bi G."/>
            <person name="Li C."/>
            <person name="Du R."/>
            <person name="Wang X."/>
            <person name="Sun T."/>
            <person name="Guo L."/>
            <person name="Liang H."/>
            <person name="Lu P."/>
            <person name="Wu Y."/>
            <person name="Zhang Z."/>
            <person name="Ro D.K."/>
            <person name="Shang Y."/>
            <person name="Huang S."/>
            <person name="Yan J."/>
        </authorList>
    </citation>
    <scope>NUCLEOTIDE SEQUENCE [LARGE SCALE GENOMIC DNA]</scope>
    <source>
        <strain evidence="3">Ta-2019</strain>
    </source>
</reference>
<evidence type="ECO:0000313" key="3">
    <source>
        <dbReference type="EMBL" id="KAH9288390.1"/>
    </source>
</evidence>
<dbReference type="SUPFAM" id="SSF53383">
    <property type="entry name" value="PLP-dependent transferases"/>
    <property type="match status" value="1"/>
</dbReference>
<evidence type="ECO:0008006" key="5">
    <source>
        <dbReference type="Google" id="ProtNLM"/>
    </source>
</evidence>
<dbReference type="Pfam" id="PF00266">
    <property type="entry name" value="Aminotran_5"/>
    <property type="match status" value="2"/>
</dbReference>
<dbReference type="Proteomes" id="UP000824469">
    <property type="component" value="Unassembled WGS sequence"/>
</dbReference>